<name>F5YR91_TREPZ</name>
<sequence>MQRPLIFPALKKSPLLFLAIFLILLPALSCSRAEPKIAFGTLSLVYFQGERGPEERFSFFVIPEDDDGVEDLVDLYLYHDREGLCWRLSSDDWVSYESEGQTWVGSRNIAMLDNEALPRGQFRAVLVDKGGEQTERLFTFDAPAEAPHPFPFLYVRDGRYRIESEYPVHYFICYDAEGAVLRTLTVEALEGLLSSLELPKETRVIALWDEESEFFTSALTNVVSIN</sequence>
<dbReference type="EMBL" id="CP001843">
    <property type="protein sequence ID" value="AEF84294.1"/>
    <property type="molecule type" value="Genomic_DNA"/>
</dbReference>
<reference evidence="2" key="1">
    <citation type="submission" date="2009-12" db="EMBL/GenBank/DDBJ databases">
        <title>Complete sequence of Treponema primitia strain ZAS-2.</title>
        <authorList>
            <person name="Tetu S.G."/>
            <person name="Matson E."/>
            <person name="Ren Q."/>
            <person name="Seshadri R."/>
            <person name="Elbourne L."/>
            <person name="Hassan K.A."/>
            <person name="Durkin A."/>
            <person name="Radune D."/>
            <person name="Mohamoud Y."/>
            <person name="Shay R."/>
            <person name="Jin S."/>
            <person name="Zhang X."/>
            <person name="Lucey K."/>
            <person name="Ballor N.R."/>
            <person name="Ottesen E."/>
            <person name="Rosenthal R."/>
            <person name="Allen A."/>
            <person name="Leadbetter J.R."/>
            <person name="Paulsen I.T."/>
        </authorList>
    </citation>
    <scope>NUCLEOTIDE SEQUENCE [LARGE SCALE GENOMIC DNA]</scope>
    <source>
        <strain evidence="2">ATCC BAA-887 / DSM 12427 / ZAS-2</strain>
    </source>
</reference>
<reference evidence="1 2" key="2">
    <citation type="journal article" date="2011" name="ISME J.">
        <title>RNA-seq reveals cooperative metabolic interactions between two termite-gut spirochete species in co-culture.</title>
        <authorList>
            <person name="Rosenthal A.Z."/>
            <person name="Matson E.G."/>
            <person name="Eldar A."/>
            <person name="Leadbetter J.R."/>
        </authorList>
    </citation>
    <scope>NUCLEOTIDE SEQUENCE [LARGE SCALE GENOMIC DNA]</scope>
    <source>
        <strain evidence="2">ATCC BAA-887 / DSM 12427 / ZAS-2</strain>
    </source>
</reference>
<dbReference type="eggNOG" id="ENOG5032INT">
    <property type="taxonomic scope" value="Bacteria"/>
</dbReference>
<keyword evidence="2" id="KW-1185">Reference proteome</keyword>
<dbReference type="STRING" id="545694.TREPR_2642"/>
<accession>F5YR91</accession>
<dbReference type="Proteomes" id="UP000009223">
    <property type="component" value="Chromosome"/>
</dbReference>
<proteinExistence type="predicted"/>
<organism evidence="1 2">
    <name type="scientific">Treponema primitia (strain ATCC BAA-887 / DSM 12427 / ZAS-2)</name>
    <dbReference type="NCBI Taxonomy" id="545694"/>
    <lineage>
        <taxon>Bacteria</taxon>
        <taxon>Pseudomonadati</taxon>
        <taxon>Spirochaetota</taxon>
        <taxon>Spirochaetia</taxon>
        <taxon>Spirochaetales</taxon>
        <taxon>Treponemataceae</taxon>
        <taxon>Treponema</taxon>
    </lineage>
</organism>
<dbReference type="AlphaFoldDB" id="F5YR91"/>
<keyword evidence="1" id="KW-0449">Lipoprotein</keyword>
<dbReference type="KEGG" id="tpi:TREPR_2642"/>
<dbReference type="HOGENOM" id="CLU_1244881_0_0_12"/>
<evidence type="ECO:0000313" key="1">
    <source>
        <dbReference type="EMBL" id="AEF84294.1"/>
    </source>
</evidence>
<dbReference type="RefSeq" id="WP_015707582.1">
    <property type="nucleotide sequence ID" value="NC_015578.1"/>
</dbReference>
<gene>
    <name evidence="1" type="ordered locus">TREPR_2642</name>
</gene>
<protein>
    <submittedName>
        <fullName evidence="1">Putative lipoprotein</fullName>
    </submittedName>
</protein>
<evidence type="ECO:0000313" key="2">
    <source>
        <dbReference type="Proteomes" id="UP000009223"/>
    </source>
</evidence>